<keyword evidence="6" id="KW-1185">Reference proteome</keyword>
<name>A0A2P6QIB0_ROSCH</name>
<proteinExistence type="predicted"/>
<evidence type="ECO:0000256" key="3">
    <source>
        <dbReference type="ARBA" id="ARBA00022827"/>
    </source>
</evidence>
<comment type="caution">
    <text evidence="5">The sequence shown here is derived from an EMBL/GenBank/DDBJ whole genome shotgun (WGS) entry which is preliminary data.</text>
</comment>
<protein>
    <submittedName>
        <fullName evidence="5">Zeaxanthin epoxidase</fullName>
        <ecNumber evidence="5">1.14.15.21</ecNumber>
    </submittedName>
</protein>
<dbReference type="EC" id="1.14.15.21" evidence="5"/>
<dbReference type="PANTHER" id="PTHR46496">
    <property type="match status" value="1"/>
</dbReference>
<evidence type="ECO:0000313" key="6">
    <source>
        <dbReference type="Proteomes" id="UP000238479"/>
    </source>
</evidence>
<reference evidence="5 6" key="1">
    <citation type="journal article" date="2018" name="Nat. Genet.">
        <title>The Rosa genome provides new insights in the design of modern roses.</title>
        <authorList>
            <person name="Bendahmane M."/>
        </authorList>
    </citation>
    <scope>NUCLEOTIDE SEQUENCE [LARGE SCALE GENOMIC DNA]</scope>
    <source>
        <strain evidence="6">cv. Old Blush</strain>
    </source>
</reference>
<accession>A0A2P6QIB0</accession>
<keyword evidence="2" id="KW-0285">Flavoprotein</keyword>
<dbReference type="Gramene" id="PRQ33912">
    <property type="protein sequence ID" value="PRQ33912"/>
    <property type="gene ID" value="RchiOBHm_Chr5g0062961"/>
</dbReference>
<dbReference type="Proteomes" id="UP000238479">
    <property type="component" value="Chromosome 5"/>
</dbReference>
<evidence type="ECO:0000256" key="2">
    <source>
        <dbReference type="ARBA" id="ARBA00022630"/>
    </source>
</evidence>
<keyword evidence="4 5" id="KW-0560">Oxidoreductase</keyword>
<dbReference type="AlphaFoldDB" id="A0A2P6QIB0"/>
<dbReference type="PANTHER" id="PTHR46496:SF1">
    <property type="entry name" value="ZEAXANTHIN EPOXIDASE, CHLOROPLASTIC"/>
    <property type="match status" value="1"/>
</dbReference>
<sequence length="48" mass="5442">MKFRIPHPRRVGGRVFIDKAMPLKLSWILGGNSSKLEGRPPSCRLHSD</sequence>
<dbReference type="STRING" id="74649.A0A2P6QIB0"/>
<keyword evidence="3" id="KW-0274">FAD</keyword>
<gene>
    <name evidence="5" type="ORF">RchiOBHm_Chr5g0062961</name>
</gene>
<organism evidence="5 6">
    <name type="scientific">Rosa chinensis</name>
    <name type="common">China rose</name>
    <dbReference type="NCBI Taxonomy" id="74649"/>
    <lineage>
        <taxon>Eukaryota</taxon>
        <taxon>Viridiplantae</taxon>
        <taxon>Streptophyta</taxon>
        <taxon>Embryophyta</taxon>
        <taxon>Tracheophyta</taxon>
        <taxon>Spermatophyta</taxon>
        <taxon>Magnoliopsida</taxon>
        <taxon>eudicotyledons</taxon>
        <taxon>Gunneridae</taxon>
        <taxon>Pentapetalae</taxon>
        <taxon>rosids</taxon>
        <taxon>fabids</taxon>
        <taxon>Rosales</taxon>
        <taxon>Rosaceae</taxon>
        <taxon>Rosoideae</taxon>
        <taxon>Rosoideae incertae sedis</taxon>
        <taxon>Rosa</taxon>
    </lineage>
</organism>
<evidence type="ECO:0000256" key="4">
    <source>
        <dbReference type="ARBA" id="ARBA00023002"/>
    </source>
</evidence>
<comment type="cofactor">
    <cofactor evidence="1">
        <name>FAD</name>
        <dbReference type="ChEBI" id="CHEBI:57692"/>
    </cofactor>
</comment>
<evidence type="ECO:0000313" key="5">
    <source>
        <dbReference type="EMBL" id="PRQ33912.1"/>
    </source>
</evidence>
<dbReference type="EMBL" id="PDCK01000043">
    <property type="protein sequence ID" value="PRQ33912.1"/>
    <property type="molecule type" value="Genomic_DNA"/>
</dbReference>
<dbReference type="GO" id="GO:0052662">
    <property type="term" value="F:zeaxanthin epoxidase activity"/>
    <property type="evidence" value="ECO:0007669"/>
    <property type="project" value="UniProtKB-EC"/>
</dbReference>
<evidence type="ECO:0000256" key="1">
    <source>
        <dbReference type="ARBA" id="ARBA00001974"/>
    </source>
</evidence>